<proteinExistence type="predicted"/>
<dbReference type="Proteomes" id="UP001341840">
    <property type="component" value="Unassembled WGS sequence"/>
</dbReference>
<dbReference type="EMBL" id="JASCZI010212444">
    <property type="protein sequence ID" value="MED6199478.1"/>
    <property type="molecule type" value="Genomic_DNA"/>
</dbReference>
<gene>
    <name evidence="1" type="ORF">PIB30_076291</name>
</gene>
<evidence type="ECO:0000313" key="1">
    <source>
        <dbReference type="EMBL" id="MED6199478.1"/>
    </source>
</evidence>
<accession>A0ABU6XST2</accession>
<sequence>MQKFLRNLMSLLVRVNETFLQKANEQQGRATIMDTIEQVTIALENLITQLPLLFGNLMVMVLLGSLDAFNLINIDLSSVGELRDLISKIKDVETWPWSMHIKLISRTGGETCSFDSTCLQGLA</sequence>
<keyword evidence="2" id="KW-1185">Reference proteome</keyword>
<name>A0ABU6XST2_9FABA</name>
<protein>
    <submittedName>
        <fullName evidence="1">Uncharacterized protein</fullName>
    </submittedName>
</protein>
<comment type="caution">
    <text evidence="1">The sequence shown here is derived from an EMBL/GenBank/DDBJ whole genome shotgun (WGS) entry which is preliminary data.</text>
</comment>
<organism evidence="1 2">
    <name type="scientific">Stylosanthes scabra</name>
    <dbReference type="NCBI Taxonomy" id="79078"/>
    <lineage>
        <taxon>Eukaryota</taxon>
        <taxon>Viridiplantae</taxon>
        <taxon>Streptophyta</taxon>
        <taxon>Embryophyta</taxon>
        <taxon>Tracheophyta</taxon>
        <taxon>Spermatophyta</taxon>
        <taxon>Magnoliopsida</taxon>
        <taxon>eudicotyledons</taxon>
        <taxon>Gunneridae</taxon>
        <taxon>Pentapetalae</taxon>
        <taxon>rosids</taxon>
        <taxon>fabids</taxon>
        <taxon>Fabales</taxon>
        <taxon>Fabaceae</taxon>
        <taxon>Papilionoideae</taxon>
        <taxon>50 kb inversion clade</taxon>
        <taxon>dalbergioids sensu lato</taxon>
        <taxon>Dalbergieae</taxon>
        <taxon>Pterocarpus clade</taxon>
        <taxon>Stylosanthes</taxon>
    </lineage>
</organism>
<evidence type="ECO:0000313" key="2">
    <source>
        <dbReference type="Proteomes" id="UP001341840"/>
    </source>
</evidence>
<reference evidence="1 2" key="1">
    <citation type="journal article" date="2023" name="Plants (Basel)">
        <title>Bridging the Gap: Combining Genomics and Transcriptomics Approaches to Understand Stylosanthes scabra, an Orphan Legume from the Brazilian Caatinga.</title>
        <authorList>
            <person name="Ferreira-Neto J.R.C."/>
            <person name="da Silva M.D."/>
            <person name="Binneck E."/>
            <person name="de Melo N.F."/>
            <person name="da Silva R.H."/>
            <person name="de Melo A.L.T.M."/>
            <person name="Pandolfi V."/>
            <person name="Bustamante F.O."/>
            <person name="Brasileiro-Vidal A.C."/>
            <person name="Benko-Iseppon A.M."/>
        </authorList>
    </citation>
    <scope>NUCLEOTIDE SEQUENCE [LARGE SCALE GENOMIC DNA]</scope>
    <source>
        <tissue evidence="1">Leaves</tissue>
    </source>
</reference>